<reference evidence="1" key="1">
    <citation type="submission" date="2019-04" db="EMBL/GenBank/DDBJ databases">
        <title>Genome assembly of Zosterops borbonicus 15179.</title>
        <authorList>
            <person name="Leroy T."/>
            <person name="Anselmetti Y."/>
            <person name="Tilak M.-K."/>
            <person name="Nabholz B."/>
        </authorList>
    </citation>
    <scope>NUCLEOTIDE SEQUENCE</scope>
    <source>
        <strain evidence="1">HGM_15179</strain>
        <tissue evidence="1">Muscle</tissue>
    </source>
</reference>
<dbReference type="AlphaFoldDB" id="A0A8K1FZK7"/>
<sequence>MMTAMLALEDSLVLDLWVDAFQHRKVNIPRADFEALYLWGKGLGFFPTAEQVMLKDCWQSAGDDLFDSLLSGDKMVARVVLSWKKFITLLQSSGENSNSDILTEEEVSECGSEAGAESDLDSALVDLSGRSWKIMKLAQPNWLN</sequence>
<dbReference type="EMBL" id="SWJQ01001187">
    <property type="protein sequence ID" value="TRZ08981.1"/>
    <property type="molecule type" value="Genomic_DNA"/>
</dbReference>
<proteinExistence type="predicted"/>
<evidence type="ECO:0000313" key="1">
    <source>
        <dbReference type="EMBL" id="TRZ08981.1"/>
    </source>
</evidence>
<keyword evidence="2" id="KW-1185">Reference proteome</keyword>
<accession>A0A8K1FZK7</accession>
<gene>
    <name evidence="1" type="ORF">HGM15179_018131</name>
</gene>
<comment type="caution">
    <text evidence="1">The sequence shown here is derived from an EMBL/GenBank/DDBJ whole genome shotgun (WGS) entry which is preliminary data.</text>
</comment>
<dbReference type="Proteomes" id="UP000796761">
    <property type="component" value="Unassembled WGS sequence"/>
</dbReference>
<protein>
    <submittedName>
        <fullName evidence="1">Uncharacterized protein</fullName>
    </submittedName>
</protein>
<evidence type="ECO:0000313" key="2">
    <source>
        <dbReference type="Proteomes" id="UP000796761"/>
    </source>
</evidence>
<organism evidence="1 2">
    <name type="scientific">Zosterops borbonicus</name>
    <dbReference type="NCBI Taxonomy" id="364589"/>
    <lineage>
        <taxon>Eukaryota</taxon>
        <taxon>Metazoa</taxon>
        <taxon>Chordata</taxon>
        <taxon>Craniata</taxon>
        <taxon>Vertebrata</taxon>
        <taxon>Euteleostomi</taxon>
        <taxon>Archelosauria</taxon>
        <taxon>Archosauria</taxon>
        <taxon>Dinosauria</taxon>
        <taxon>Saurischia</taxon>
        <taxon>Theropoda</taxon>
        <taxon>Coelurosauria</taxon>
        <taxon>Aves</taxon>
        <taxon>Neognathae</taxon>
        <taxon>Neoaves</taxon>
        <taxon>Telluraves</taxon>
        <taxon>Australaves</taxon>
        <taxon>Passeriformes</taxon>
        <taxon>Sylvioidea</taxon>
        <taxon>Zosteropidae</taxon>
        <taxon>Zosterops</taxon>
    </lineage>
</organism>
<name>A0A8K1FZK7_9PASS</name>